<dbReference type="HOGENOM" id="CLU_2979635_0_0_1"/>
<dbReference type="AlphaFoldDB" id="Q96U45"/>
<protein>
    <submittedName>
        <fullName evidence="1">Uncharacterized protein B2F7.070</fullName>
    </submittedName>
</protein>
<proteinExistence type="predicted"/>
<name>Q96U45_NEUCS</name>
<accession>Q96U45</accession>
<gene>
    <name evidence="1" type="primary">B2F7.070</name>
</gene>
<evidence type="ECO:0000313" key="1">
    <source>
        <dbReference type="EMBL" id="CAD11344.1"/>
    </source>
</evidence>
<organism evidence="1">
    <name type="scientific">Neurospora crassa</name>
    <dbReference type="NCBI Taxonomy" id="5141"/>
    <lineage>
        <taxon>Eukaryota</taxon>
        <taxon>Fungi</taxon>
        <taxon>Dikarya</taxon>
        <taxon>Ascomycota</taxon>
        <taxon>Pezizomycotina</taxon>
        <taxon>Sordariomycetes</taxon>
        <taxon>Sordariomycetidae</taxon>
        <taxon>Sordariales</taxon>
        <taxon>Sordariaceae</taxon>
        <taxon>Neurospora</taxon>
    </lineage>
</organism>
<reference evidence="1" key="1">
    <citation type="submission" date="2000-12" db="EMBL/GenBank/DDBJ databases">
        <authorList>
            <person name="Schulte U."/>
            <person name="Aign V."/>
            <person name="Hoheisel J."/>
            <person name="Brandt P."/>
            <person name="Fartmann B."/>
            <person name="Holland R."/>
            <person name="Nyakatura G."/>
            <person name="Mewes H.W."/>
            <person name="Mannhaupt G."/>
        </authorList>
    </citation>
    <scope>NUCLEOTIDE SEQUENCE</scope>
</reference>
<reference evidence="1" key="2">
    <citation type="submission" date="2001-11" db="EMBL/GenBank/DDBJ databases">
        <authorList>
            <person name="German Neurospora genome project"/>
        </authorList>
    </citation>
    <scope>NUCLEOTIDE SEQUENCE</scope>
</reference>
<dbReference type="EMBL" id="AL451013">
    <property type="protein sequence ID" value="CAD11344.1"/>
    <property type="molecule type" value="Genomic_DNA"/>
</dbReference>
<sequence length="58" mass="6514">MAQQFTQPADKACTIKVIYCTRIRYQLGYDAGPYSVCNNMLGVLSEPCARVMEAFQAF</sequence>